<evidence type="ECO:0000256" key="7">
    <source>
        <dbReference type="PROSITE-ProRule" id="PRU00409"/>
    </source>
</evidence>
<proteinExistence type="predicted"/>
<gene>
    <name evidence="10" type="ORF">FC70_GL000241</name>
</gene>
<dbReference type="PATRIC" id="fig|1423778.4.peg.259"/>
<organism evidence="10 11">
    <name type="scientific">Paucilactobacillus oligofermentans DSM 15707 = LMG 22743</name>
    <dbReference type="NCBI Taxonomy" id="1423778"/>
    <lineage>
        <taxon>Bacteria</taxon>
        <taxon>Bacillati</taxon>
        <taxon>Bacillota</taxon>
        <taxon>Bacilli</taxon>
        <taxon>Lactobacillales</taxon>
        <taxon>Lactobacillaceae</taxon>
        <taxon>Paucilactobacillus</taxon>
    </lineage>
</organism>
<name>A0A0R1RTZ1_9LACO</name>
<evidence type="ECO:0000256" key="1">
    <source>
        <dbReference type="ARBA" id="ARBA00013263"/>
    </source>
</evidence>
<dbReference type="KEGG" id="lol:LACOL_1453"/>
<dbReference type="SUPFAM" id="SSF52440">
    <property type="entry name" value="PreATP-grasp domain"/>
    <property type="match status" value="1"/>
</dbReference>
<keyword evidence="3 7" id="KW-0547">Nucleotide-binding</keyword>
<dbReference type="STRING" id="1423778.FC70_GL000241"/>
<dbReference type="InterPro" id="IPR050856">
    <property type="entry name" value="Biotin_carboxylase_complex"/>
</dbReference>
<dbReference type="GO" id="GO:0046872">
    <property type="term" value="F:metal ion binding"/>
    <property type="evidence" value="ECO:0007669"/>
    <property type="project" value="InterPro"/>
</dbReference>
<feature type="domain" description="Biotin carboxylation" evidence="9">
    <location>
        <begin position="1"/>
        <end position="437"/>
    </location>
</feature>
<dbReference type="RefSeq" id="WP_057889198.1">
    <property type="nucleotide sequence ID" value="NZ_AZFE01000003.1"/>
</dbReference>
<evidence type="ECO:0000259" key="8">
    <source>
        <dbReference type="PROSITE" id="PS50975"/>
    </source>
</evidence>
<evidence type="ECO:0000256" key="3">
    <source>
        <dbReference type="ARBA" id="ARBA00022741"/>
    </source>
</evidence>
<dbReference type="Pfam" id="PF00289">
    <property type="entry name" value="Biotin_carb_N"/>
    <property type="match status" value="1"/>
</dbReference>
<dbReference type="InterPro" id="IPR011764">
    <property type="entry name" value="Biotin_carboxylation_dom"/>
</dbReference>
<keyword evidence="5" id="KW-0464">Manganese</keyword>
<dbReference type="FunFam" id="3.30.1490.20:FF:000003">
    <property type="entry name" value="acetyl-CoA carboxylase isoform X1"/>
    <property type="match status" value="1"/>
</dbReference>
<dbReference type="PROSITE" id="PS00866">
    <property type="entry name" value="CPSASE_1"/>
    <property type="match status" value="1"/>
</dbReference>
<dbReference type="PROSITE" id="PS50975">
    <property type="entry name" value="ATP_GRASP"/>
    <property type="match status" value="1"/>
</dbReference>
<dbReference type="InterPro" id="IPR005481">
    <property type="entry name" value="BC-like_N"/>
</dbReference>
<evidence type="ECO:0000256" key="2">
    <source>
        <dbReference type="ARBA" id="ARBA00022598"/>
    </source>
</evidence>
<accession>A0A0R1RTZ1</accession>
<dbReference type="GO" id="GO:0004075">
    <property type="term" value="F:biotin carboxylase activity"/>
    <property type="evidence" value="ECO:0007669"/>
    <property type="project" value="UniProtKB-EC"/>
</dbReference>
<reference evidence="10 11" key="1">
    <citation type="journal article" date="2015" name="Genome Announc.">
        <title>Expanding the biotechnology potential of lactobacilli through comparative genomics of 213 strains and associated genera.</title>
        <authorList>
            <person name="Sun Z."/>
            <person name="Harris H.M."/>
            <person name="McCann A."/>
            <person name="Guo C."/>
            <person name="Argimon S."/>
            <person name="Zhang W."/>
            <person name="Yang X."/>
            <person name="Jeffery I.B."/>
            <person name="Cooney J.C."/>
            <person name="Kagawa T.F."/>
            <person name="Liu W."/>
            <person name="Song Y."/>
            <person name="Salvetti E."/>
            <person name="Wrobel A."/>
            <person name="Rasinkangas P."/>
            <person name="Parkhill J."/>
            <person name="Rea M.C."/>
            <person name="O'Sullivan O."/>
            <person name="Ritari J."/>
            <person name="Douillard F.P."/>
            <person name="Paul Ross R."/>
            <person name="Yang R."/>
            <person name="Briner A.E."/>
            <person name="Felis G.E."/>
            <person name="de Vos W.M."/>
            <person name="Barrangou R."/>
            <person name="Klaenhammer T.R."/>
            <person name="Caufield P.W."/>
            <person name="Cui Y."/>
            <person name="Zhang H."/>
            <person name="O'Toole P.W."/>
        </authorList>
    </citation>
    <scope>NUCLEOTIDE SEQUENCE [LARGE SCALE GENOMIC DNA]</scope>
    <source>
        <strain evidence="10 11">DSM 15707</strain>
    </source>
</reference>
<protein>
    <recommendedName>
        <fullName evidence="1">biotin carboxylase</fullName>
        <ecNumber evidence="1">6.3.4.14</ecNumber>
    </recommendedName>
</protein>
<evidence type="ECO:0000259" key="9">
    <source>
        <dbReference type="PROSITE" id="PS50979"/>
    </source>
</evidence>
<feature type="domain" description="ATP-grasp" evidence="8">
    <location>
        <begin position="120"/>
        <end position="315"/>
    </location>
</feature>
<dbReference type="GO" id="GO:0005524">
    <property type="term" value="F:ATP binding"/>
    <property type="evidence" value="ECO:0007669"/>
    <property type="project" value="UniProtKB-UniRule"/>
</dbReference>
<dbReference type="SMART" id="SM00878">
    <property type="entry name" value="Biotin_carb_C"/>
    <property type="match status" value="1"/>
</dbReference>
<evidence type="ECO:0000313" key="11">
    <source>
        <dbReference type="Proteomes" id="UP000051697"/>
    </source>
</evidence>
<dbReference type="InterPro" id="IPR016185">
    <property type="entry name" value="PreATP-grasp_dom_sf"/>
</dbReference>
<dbReference type="InterPro" id="IPR005479">
    <property type="entry name" value="CPAse_ATP-bd"/>
</dbReference>
<sequence>MFKKVLIANRGEIACRLIRACHQLNIKTVAVYSTADKNASFVQMANEAYCIGPATATDSYLNREAVLMAGIIANVDAIHPGYGFLSEDGMFVQMCEQCGIQWLGPRSEIIALMGDKAAARRFAASRGVAIIPGTQVLDHPSRIKQEADKLGFPLLIKASRGGGGKGIKKVSQVSELDNMLSLAKRESQSAFANGEIYLEKVLVNARHIEIQVIGDQQGDIQILGDRDCTLQIGRQKVIEESSATFITGAQRRELGQAVHQLLDGVGYQGLGTVEFLFCEDRFYFLEMNTRLQVEHGVTETTSGLDVVLLQLQLASGQGKIACDISPTHSGIAIESRITMKLNSQEAYLNEFSFPENVRVDTGYQVGDKITPYYDALLAKVIVHGDNRLDAIEKMKQALADIKIDGVETNLAMLKQIMNNRAYQQNQFTIETLDTGMVEQHESLTS</sequence>
<evidence type="ECO:0000256" key="4">
    <source>
        <dbReference type="ARBA" id="ARBA00022840"/>
    </source>
</evidence>
<keyword evidence="6" id="KW-0092">Biotin</keyword>
<dbReference type="PANTHER" id="PTHR18866">
    <property type="entry name" value="CARBOXYLASE:PYRUVATE/ACETYL-COA/PROPIONYL-COA CARBOXYLASE"/>
    <property type="match status" value="1"/>
</dbReference>
<dbReference type="PANTHER" id="PTHR18866:SF33">
    <property type="entry name" value="METHYLCROTONOYL-COA CARBOXYLASE SUBUNIT ALPHA, MITOCHONDRIAL-RELATED"/>
    <property type="match status" value="1"/>
</dbReference>
<dbReference type="InterPro" id="IPR005482">
    <property type="entry name" value="Biotin_COase_C"/>
</dbReference>
<evidence type="ECO:0000313" key="10">
    <source>
        <dbReference type="EMBL" id="KRL57770.1"/>
    </source>
</evidence>
<evidence type="ECO:0000256" key="6">
    <source>
        <dbReference type="ARBA" id="ARBA00023267"/>
    </source>
</evidence>
<keyword evidence="2" id="KW-0436">Ligase</keyword>
<dbReference type="SUPFAM" id="SSF51246">
    <property type="entry name" value="Rudiment single hybrid motif"/>
    <property type="match status" value="1"/>
</dbReference>
<dbReference type="Gene3D" id="3.30.470.20">
    <property type="entry name" value="ATP-grasp fold, B domain"/>
    <property type="match status" value="1"/>
</dbReference>
<dbReference type="FunFam" id="3.40.50.20:FF:000010">
    <property type="entry name" value="Propionyl-CoA carboxylase subunit alpha"/>
    <property type="match status" value="1"/>
</dbReference>
<dbReference type="Proteomes" id="UP000051697">
    <property type="component" value="Unassembled WGS sequence"/>
</dbReference>
<dbReference type="InterPro" id="IPR011761">
    <property type="entry name" value="ATP-grasp"/>
</dbReference>
<dbReference type="EMBL" id="AZFE01000003">
    <property type="protein sequence ID" value="KRL57770.1"/>
    <property type="molecule type" value="Genomic_DNA"/>
</dbReference>
<dbReference type="Pfam" id="PF02786">
    <property type="entry name" value="CPSase_L_D2"/>
    <property type="match status" value="1"/>
</dbReference>
<dbReference type="EC" id="6.3.4.14" evidence="1"/>
<dbReference type="OrthoDB" id="9807469at2"/>
<dbReference type="Pfam" id="PF02785">
    <property type="entry name" value="Biotin_carb_C"/>
    <property type="match status" value="1"/>
</dbReference>
<keyword evidence="11" id="KW-1185">Reference proteome</keyword>
<dbReference type="SUPFAM" id="SSF56059">
    <property type="entry name" value="Glutathione synthetase ATP-binding domain-like"/>
    <property type="match status" value="1"/>
</dbReference>
<comment type="caution">
    <text evidence="10">The sequence shown here is derived from an EMBL/GenBank/DDBJ whole genome shotgun (WGS) entry which is preliminary data.</text>
</comment>
<dbReference type="PROSITE" id="PS00867">
    <property type="entry name" value="CPSASE_2"/>
    <property type="match status" value="1"/>
</dbReference>
<dbReference type="InterPro" id="IPR011054">
    <property type="entry name" value="Rudment_hybrid_motif"/>
</dbReference>
<dbReference type="PROSITE" id="PS50979">
    <property type="entry name" value="BC"/>
    <property type="match status" value="1"/>
</dbReference>
<evidence type="ECO:0000256" key="5">
    <source>
        <dbReference type="ARBA" id="ARBA00023211"/>
    </source>
</evidence>
<keyword evidence="4 7" id="KW-0067">ATP-binding</keyword>
<dbReference type="AlphaFoldDB" id="A0A0R1RTZ1"/>